<accession>A0A126PXW6</accession>
<evidence type="ECO:0000256" key="2">
    <source>
        <dbReference type="ARBA" id="ARBA00012247"/>
    </source>
</evidence>
<gene>
    <name evidence="8" type="ORF">AVL55_06380</name>
</gene>
<dbReference type="GO" id="GO:0008889">
    <property type="term" value="F:glycerophosphodiester phosphodiesterase activity"/>
    <property type="evidence" value="ECO:0007669"/>
    <property type="project" value="UniProtKB-EC"/>
</dbReference>
<dbReference type="GO" id="GO:0006071">
    <property type="term" value="P:glycerol metabolic process"/>
    <property type="evidence" value="ECO:0007669"/>
    <property type="project" value="UniProtKB-KW"/>
</dbReference>
<evidence type="ECO:0000256" key="1">
    <source>
        <dbReference type="ARBA" id="ARBA00007277"/>
    </source>
</evidence>
<dbReference type="Pfam" id="PF03009">
    <property type="entry name" value="GDPD"/>
    <property type="match status" value="1"/>
</dbReference>
<proteinExistence type="inferred from homology"/>
<sequence>MLRNRLLFSQNDKKKSQAKTAISRKSRAAHNIGLRSQPKAKLAAILPALFVAFTGVVAAGSAFSAMTANNENAQTHADTKENVETHFTVIAHRGASGYLPEHTLEAATLAFSLGPDFIEQDVVITKDDIPVVLHDIHLETVTNVEDVFPARHRDDGRYYARDFTLEELRQLRVHERANSDGKQVFKDRYRGTHANFKVATLNEHFELISELNRQFGTSVGVYPEVKSPAFHIKEGVDASKVVVDALNAYGFGGESGNSYLQCFDFNEVKRIRETLGYKGKVVMLIGENDWGESDTDYNWLRTQKGMQQVALYADGIGPWLGHLLDNEAMTQGKVEAAAWIAYAHENNLTIHPYTYRRDALPAGMSSEQVLEVLDKVVGADGVFTDHLVPVLRWREKLN</sequence>
<organism evidence="8 9">
    <name type="scientific">Alteromonas macleodii</name>
    <name type="common">Pseudoalteromonas macleodii</name>
    <dbReference type="NCBI Taxonomy" id="28108"/>
    <lineage>
        <taxon>Bacteria</taxon>
        <taxon>Pseudomonadati</taxon>
        <taxon>Pseudomonadota</taxon>
        <taxon>Gammaproteobacteria</taxon>
        <taxon>Alteromonadales</taxon>
        <taxon>Alteromonadaceae</taxon>
        <taxon>Alteromonas/Salinimonas group</taxon>
        <taxon>Alteromonas</taxon>
    </lineage>
</organism>
<dbReference type="EC" id="3.1.4.46" evidence="2"/>
<dbReference type="GO" id="GO:0006629">
    <property type="term" value="P:lipid metabolic process"/>
    <property type="evidence" value="ECO:0007669"/>
    <property type="project" value="InterPro"/>
</dbReference>
<evidence type="ECO:0000313" key="9">
    <source>
        <dbReference type="Proteomes" id="UP000063991"/>
    </source>
</evidence>
<dbReference type="Gene3D" id="3.20.20.190">
    <property type="entry name" value="Phosphatidylinositol (PI) phosphodiesterase"/>
    <property type="match status" value="1"/>
</dbReference>
<reference evidence="8 9" key="1">
    <citation type="submission" date="2015-12" db="EMBL/GenBank/DDBJ databases">
        <authorList>
            <person name="Shamseldin A."/>
            <person name="Moawad H."/>
            <person name="Abd El-Rahim W.M."/>
            <person name="Sadowsky M.J."/>
        </authorList>
    </citation>
    <scope>NUCLEOTIDE SEQUENCE [LARGE SCALE GENOMIC DNA]</scope>
    <source>
        <strain evidence="8 9">D7</strain>
    </source>
</reference>
<feature type="domain" description="GP-PDE" evidence="7">
    <location>
        <begin position="87"/>
        <end position="394"/>
    </location>
</feature>
<dbReference type="RefSeq" id="WP_061094567.1">
    <property type="nucleotide sequence ID" value="NZ_CP014323.1"/>
</dbReference>
<dbReference type="PANTHER" id="PTHR43620">
    <property type="entry name" value="GLYCEROPHOSPHORYL DIESTER PHOSPHODIESTERASE"/>
    <property type="match status" value="1"/>
</dbReference>
<dbReference type="NCBIfam" id="NF008354">
    <property type="entry name" value="PRK11143.1"/>
    <property type="match status" value="1"/>
</dbReference>
<dbReference type="InterPro" id="IPR017946">
    <property type="entry name" value="PLC-like_Pdiesterase_TIM-brl"/>
</dbReference>
<dbReference type="InterPro" id="IPR030395">
    <property type="entry name" value="GP_PDE_dom"/>
</dbReference>
<dbReference type="SUPFAM" id="SSF51695">
    <property type="entry name" value="PLC-like phosphodiesterases"/>
    <property type="match status" value="1"/>
</dbReference>
<dbReference type="AlphaFoldDB" id="A0A126PXW6"/>
<dbReference type="EMBL" id="CP014323">
    <property type="protein sequence ID" value="AMJ97822.1"/>
    <property type="molecule type" value="Genomic_DNA"/>
</dbReference>
<evidence type="ECO:0000256" key="4">
    <source>
        <dbReference type="ARBA" id="ARBA00022798"/>
    </source>
</evidence>
<dbReference type="PANTHER" id="PTHR43620:SF7">
    <property type="entry name" value="GLYCEROPHOSPHODIESTER PHOSPHODIESTERASE GDPD5-RELATED"/>
    <property type="match status" value="1"/>
</dbReference>
<protein>
    <recommendedName>
        <fullName evidence="2">glycerophosphodiester phosphodiesterase</fullName>
        <ecNumber evidence="2">3.1.4.46</ecNumber>
    </recommendedName>
</protein>
<evidence type="ECO:0000256" key="5">
    <source>
        <dbReference type="ARBA" id="ARBA00022801"/>
    </source>
</evidence>
<keyword evidence="5" id="KW-0378">Hydrolase</keyword>
<comment type="catalytic activity">
    <reaction evidence="6">
        <text>a sn-glycero-3-phosphodiester + H2O = an alcohol + sn-glycerol 3-phosphate + H(+)</text>
        <dbReference type="Rhea" id="RHEA:12969"/>
        <dbReference type="ChEBI" id="CHEBI:15377"/>
        <dbReference type="ChEBI" id="CHEBI:15378"/>
        <dbReference type="ChEBI" id="CHEBI:30879"/>
        <dbReference type="ChEBI" id="CHEBI:57597"/>
        <dbReference type="ChEBI" id="CHEBI:83408"/>
        <dbReference type="EC" id="3.1.4.46"/>
    </reaction>
</comment>
<comment type="similarity">
    <text evidence="1">Belongs to the glycerophosphoryl diester phosphodiesterase family.</text>
</comment>
<evidence type="ECO:0000256" key="3">
    <source>
        <dbReference type="ARBA" id="ARBA00022729"/>
    </source>
</evidence>
<keyword evidence="3" id="KW-0732">Signal</keyword>
<dbReference type="Proteomes" id="UP000063991">
    <property type="component" value="Chromosome"/>
</dbReference>
<name>A0A126PXW6_ALTMA</name>
<dbReference type="GO" id="GO:0042597">
    <property type="term" value="C:periplasmic space"/>
    <property type="evidence" value="ECO:0007669"/>
    <property type="project" value="TreeGrafter"/>
</dbReference>
<dbReference type="OrthoDB" id="9795622at2"/>
<evidence type="ECO:0000313" key="8">
    <source>
        <dbReference type="EMBL" id="AMJ97822.1"/>
    </source>
</evidence>
<evidence type="ECO:0000256" key="6">
    <source>
        <dbReference type="ARBA" id="ARBA00047512"/>
    </source>
</evidence>
<dbReference type="PROSITE" id="PS51704">
    <property type="entry name" value="GP_PDE"/>
    <property type="match status" value="1"/>
</dbReference>
<keyword evidence="4" id="KW-0319">Glycerol metabolism</keyword>
<evidence type="ECO:0000259" key="7">
    <source>
        <dbReference type="PROSITE" id="PS51704"/>
    </source>
</evidence>